<sequence>MDRLANLDLNGREIKNLMSIAHALATDDGGCVNYKYIEQASVSNEEYSREFNRKEVIQCLTESRVNVPNEASFDDVIEDLASKARPLIETLKCGRLLATMGVRLPWRNSVREL</sequence>
<organism evidence="1">
    <name type="scientific">Ajellomyces dermatitidis (strain ATCC 18188 / CBS 674.68)</name>
    <name type="common">Blastomyces dermatitidis</name>
    <dbReference type="NCBI Taxonomy" id="653446"/>
    <lineage>
        <taxon>Eukaryota</taxon>
        <taxon>Fungi</taxon>
        <taxon>Dikarya</taxon>
        <taxon>Ascomycota</taxon>
        <taxon>Pezizomycotina</taxon>
        <taxon>Eurotiomycetes</taxon>
        <taxon>Eurotiomycetidae</taxon>
        <taxon>Onygenales</taxon>
        <taxon>Ajellomycetaceae</taxon>
        <taxon>Blastomyces</taxon>
    </lineage>
</organism>
<dbReference type="EMBL" id="GG749587">
    <property type="protein sequence ID" value="KMW69154.1"/>
    <property type="molecule type" value="Genomic_DNA"/>
</dbReference>
<dbReference type="Proteomes" id="UP000007802">
    <property type="component" value="Unassembled WGS sequence"/>
</dbReference>
<proteinExistence type="predicted"/>
<name>A0A0J9HIZ6_AJEDA</name>
<protein>
    <submittedName>
        <fullName evidence="1">Uncharacterized protein</fullName>
    </submittedName>
</protein>
<accession>A0A0J9HIZ6</accession>
<evidence type="ECO:0000313" key="1">
    <source>
        <dbReference type="EMBL" id="KMW69154.1"/>
    </source>
</evidence>
<reference evidence="1" key="1">
    <citation type="submission" date="2010-03" db="EMBL/GenBank/DDBJ databases">
        <title>Annotation of Blastomyces dermatitidis strain ATCC 18188.</title>
        <authorList>
            <consortium name="The Broad Institute Genome Sequencing Platform"/>
            <consortium name="Broad Institute Genome Sequencing Center for Infectious Disease."/>
            <person name="Cuomo C."/>
            <person name="Klein B."/>
            <person name="Sullivan T."/>
            <person name="Heitman J."/>
            <person name="Young S."/>
            <person name="Zeng Q."/>
            <person name="Gargeya S."/>
            <person name="Alvarado L."/>
            <person name="Berlin A.M."/>
            <person name="Chapman S.B."/>
            <person name="Chen Z."/>
            <person name="Freedman E."/>
            <person name="Gellesch M."/>
            <person name="Goldberg J."/>
            <person name="Griggs A."/>
            <person name="Gujja S."/>
            <person name="Heilman E."/>
            <person name="Heiman D."/>
            <person name="Howarth C."/>
            <person name="Mehta T."/>
            <person name="Neiman D."/>
            <person name="Pearson M."/>
            <person name="Roberts A."/>
            <person name="Saif S."/>
            <person name="Shea T."/>
            <person name="Shenoy N."/>
            <person name="Sisk P."/>
            <person name="Stolte C."/>
            <person name="Sykes S."/>
            <person name="White J."/>
            <person name="Yandava C."/>
            <person name="Haas B."/>
            <person name="Nusbaum C."/>
            <person name="Birren B."/>
        </authorList>
    </citation>
    <scope>NUCLEOTIDE SEQUENCE</scope>
    <source>
        <strain evidence="1">ATCC 18188</strain>
    </source>
</reference>
<dbReference type="AlphaFoldDB" id="A0A0J9HIZ6"/>
<gene>
    <name evidence="1" type="ORF">BDDG_13322</name>
</gene>